<evidence type="ECO:0000313" key="2">
    <source>
        <dbReference type="Proteomes" id="UP001145087"/>
    </source>
</evidence>
<evidence type="ECO:0000313" key="1">
    <source>
        <dbReference type="EMBL" id="MCY1722324.1"/>
    </source>
</evidence>
<dbReference type="RefSeq" id="WP_343334650.1">
    <property type="nucleotide sequence ID" value="NZ_JAPOHD010000048.1"/>
</dbReference>
<protein>
    <recommendedName>
        <fullName evidence="3">DUF2007 domain-containing protein</fullName>
    </recommendedName>
</protein>
<proteinExistence type="predicted"/>
<dbReference type="Gene3D" id="3.30.70.790">
    <property type="entry name" value="UreE, C-terminal domain"/>
    <property type="match status" value="1"/>
</dbReference>
<evidence type="ECO:0008006" key="3">
    <source>
        <dbReference type="Google" id="ProtNLM"/>
    </source>
</evidence>
<accession>A0A9X3J673</accession>
<dbReference type="Proteomes" id="UP001145087">
    <property type="component" value="Unassembled WGS sequence"/>
</dbReference>
<comment type="caution">
    <text evidence="1">The sequence shown here is derived from an EMBL/GenBank/DDBJ whole genome shotgun (WGS) entry which is preliminary data.</text>
</comment>
<name>A0A9X3J673_9BACT</name>
<sequence length="257" mass="30202">MIKLETLFSSNIPVDCHILKGRLECESIDCFVFDENIVWVHPFRAVAVGGIKLKVPSDQLDLAKKIVEKIKKGNLFDENGEYKIAEILHSEYERQMEVLRIKFETRKNPALIDKPIEIKSTILSQNDIDLIIDSEKDFQTISNKTFTFTWKDFFYELFDFNRDVFKYLRTRSVEYYLDKEIVDNYKSKSSSDFAAICPNCKSNNTRNGYAIDYKWDIWYLILSLLLAPFPLIRKKTHCFDCGYDFKRQKAATNKSDM</sequence>
<dbReference type="EMBL" id="JAPOHD010000048">
    <property type="protein sequence ID" value="MCY1722324.1"/>
    <property type="molecule type" value="Genomic_DNA"/>
</dbReference>
<gene>
    <name evidence="1" type="ORF">OU798_18365</name>
</gene>
<keyword evidence="2" id="KW-1185">Reference proteome</keyword>
<reference evidence="1" key="1">
    <citation type="submission" date="2022-11" db="EMBL/GenBank/DDBJ databases">
        <title>Marilongibacter aestuarii gen. nov., sp. nov., isolated from tidal flat sediment.</title>
        <authorList>
            <person name="Jiayan W."/>
        </authorList>
    </citation>
    <scope>NUCLEOTIDE SEQUENCE</scope>
    <source>
        <strain evidence="1">Z1-6</strain>
    </source>
</reference>
<organism evidence="1 2">
    <name type="scientific">Draconibacterium aestuarii</name>
    <dbReference type="NCBI Taxonomy" id="2998507"/>
    <lineage>
        <taxon>Bacteria</taxon>
        <taxon>Pseudomonadati</taxon>
        <taxon>Bacteroidota</taxon>
        <taxon>Bacteroidia</taxon>
        <taxon>Marinilabiliales</taxon>
        <taxon>Prolixibacteraceae</taxon>
        <taxon>Draconibacterium</taxon>
    </lineage>
</organism>
<dbReference type="AlphaFoldDB" id="A0A9X3J673"/>